<dbReference type="InterPro" id="IPR029063">
    <property type="entry name" value="SAM-dependent_MTases_sf"/>
</dbReference>
<evidence type="ECO:0000256" key="3">
    <source>
        <dbReference type="ARBA" id="ARBA00022679"/>
    </source>
</evidence>
<dbReference type="PANTHER" id="PTHR44942">
    <property type="entry name" value="METHYLTRANSF_11 DOMAIN-CONTAINING PROTEIN"/>
    <property type="match status" value="1"/>
</dbReference>
<organism evidence="5 6">
    <name type="scientific">Larinioides sclopetarius</name>
    <dbReference type="NCBI Taxonomy" id="280406"/>
    <lineage>
        <taxon>Eukaryota</taxon>
        <taxon>Metazoa</taxon>
        <taxon>Ecdysozoa</taxon>
        <taxon>Arthropoda</taxon>
        <taxon>Chelicerata</taxon>
        <taxon>Arachnida</taxon>
        <taxon>Araneae</taxon>
        <taxon>Araneomorphae</taxon>
        <taxon>Entelegynae</taxon>
        <taxon>Araneoidea</taxon>
        <taxon>Araneidae</taxon>
        <taxon>Larinioides</taxon>
    </lineage>
</organism>
<sequence>MSEKQFAGEGHAKIYSSFRKDTPTEVIEKIISFLKEKVPEPLETAVDVGCGNGQSTVILAPYFKRVHGSDVSEAQIEQAKATRSLPNVTYAASPAEKLPFEDGTVQLLTAATALHWFDLDNFLPEARRVLCVNGVMAVYGYLNMKPLFEDPQKAARFDEIFEEYNEIKRPYSLKSKVQLMKDEYKDVRFPFEEVIRCPDIRCTFEGKLSDVVNYARTFSGFQNFLKVDREAAEECIDSFRNRLYEIGASCNYSAEDNITLYRDYKVILCRKTREGQFV</sequence>
<dbReference type="SUPFAM" id="SSF53335">
    <property type="entry name" value="S-adenosyl-L-methionine-dependent methyltransferases"/>
    <property type="match status" value="1"/>
</dbReference>
<keyword evidence="3" id="KW-0808">Transferase</keyword>
<evidence type="ECO:0000256" key="1">
    <source>
        <dbReference type="ARBA" id="ARBA00008361"/>
    </source>
</evidence>
<dbReference type="AlphaFoldDB" id="A0AAV1Z5Q6"/>
<feature type="domain" description="Methyltransferase type 11" evidence="4">
    <location>
        <begin position="46"/>
        <end position="137"/>
    </location>
</feature>
<protein>
    <recommendedName>
        <fullName evidence="4">Methyltransferase type 11 domain-containing protein</fullName>
    </recommendedName>
</protein>
<dbReference type="PANTHER" id="PTHR44942:SF4">
    <property type="entry name" value="METHYLTRANSFERASE TYPE 11 DOMAIN-CONTAINING PROTEIN"/>
    <property type="match status" value="1"/>
</dbReference>
<dbReference type="Proteomes" id="UP001497382">
    <property type="component" value="Unassembled WGS sequence"/>
</dbReference>
<name>A0AAV1Z5Q6_9ARAC</name>
<dbReference type="InterPro" id="IPR013216">
    <property type="entry name" value="Methyltransf_11"/>
</dbReference>
<evidence type="ECO:0000256" key="2">
    <source>
        <dbReference type="ARBA" id="ARBA00022603"/>
    </source>
</evidence>
<evidence type="ECO:0000313" key="5">
    <source>
        <dbReference type="EMBL" id="CAL1266726.1"/>
    </source>
</evidence>
<dbReference type="Gene3D" id="3.40.50.150">
    <property type="entry name" value="Vaccinia Virus protein VP39"/>
    <property type="match status" value="1"/>
</dbReference>
<reference evidence="5 6" key="1">
    <citation type="submission" date="2024-04" db="EMBL/GenBank/DDBJ databases">
        <authorList>
            <person name="Rising A."/>
            <person name="Reimegard J."/>
            <person name="Sonavane S."/>
            <person name="Akerstrom W."/>
            <person name="Nylinder S."/>
            <person name="Hedman E."/>
            <person name="Kallberg Y."/>
        </authorList>
    </citation>
    <scope>NUCLEOTIDE SEQUENCE [LARGE SCALE GENOMIC DNA]</scope>
</reference>
<gene>
    <name evidence="5" type="ORF">LARSCL_LOCUS3256</name>
</gene>
<evidence type="ECO:0000259" key="4">
    <source>
        <dbReference type="Pfam" id="PF08241"/>
    </source>
</evidence>
<evidence type="ECO:0000313" key="6">
    <source>
        <dbReference type="Proteomes" id="UP001497382"/>
    </source>
</evidence>
<comment type="caution">
    <text evidence="5">The sequence shown here is derived from an EMBL/GenBank/DDBJ whole genome shotgun (WGS) entry which is preliminary data.</text>
</comment>
<keyword evidence="2" id="KW-0489">Methyltransferase</keyword>
<accession>A0AAV1Z5Q6</accession>
<dbReference type="Pfam" id="PF08241">
    <property type="entry name" value="Methyltransf_11"/>
    <property type="match status" value="1"/>
</dbReference>
<dbReference type="EMBL" id="CAXIEN010000024">
    <property type="protein sequence ID" value="CAL1266726.1"/>
    <property type="molecule type" value="Genomic_DNA"/>
</dbReference>
<proteinExistence type="inferred from homology"/>
<keyword evidence="6" id="KW-1185">Reference proteome</keyword>
<dbReference type="GO" id="GO:0032259">
    <property type="term" value="P:methylation"/>
    <property type="evidence" value="ECO:0007669"/>
    <property type="project" value="UniProtKB-KW"/>
</dbReference>
<dbReference type="InterPro" id="IPR051052">
    <property type="entry name" value="Diverse_substrate_MTase"/>
</dbReference>
<dbReference type="CDD" id="cd02440">
    <property type="entry name" value="AdoMet_MTases"/>
    <property type="match status" value="1"/>
</dbReference>
<comment type="similarity">
    <text evidence="1">Belongs to the methyltransferase superfamily.</text>
</comment>
<dbReference type="GO" id="GO:0008757">
    <property type="term" value="F:S-adenosylmethionine-dependent methyltransferase activity"/>
    <property type="evidence" value="ECO:0007669"/>
    <property type="project" value="InterPro"/>
</dbReference>